<proteinExistence type="predicted"/>
<evidence type="ECO:0008006" key="3">
    <source>
        <dbReference type="Google" id="ProtNLM"/>
    </source>
</evidence>
<gene>
    <name evidence="1" type="ORF">ACFOD6_10845</name>
</gene>
<organism evidence="1 2">
    <name type="scientific">Tabrizicola soli</name>
    <dbReference type="NCBI Taxonomy" id="2185115"/>
    <lineage>
        <taxon>Bacteria</taxon>
        <taxon>Pseudomonadati</taxon>
        <taxon>Pseudomonadota</taxon>
        <taxon>Alphaproteobacteria</taxon>
        <taxon>Rhodobacterales</taxon>
        <taxon>Paracoccaceae</taxon>
        <taxon>Tabrizicola</taxon>
    </lineage>
</organism>
<accession>A0ABV7DTV7</accession>
<evidence type="ECO:0000313" key="2">
    <source>
        <dbReference type="Proteomes" id="UP001595445"/>
    </source>
</evidence>
<evidence type="ECO:0000313" key="1">
    <source>
        <dbReference type="EMBL" id="MFC3086542.1"/>
    </source>
</evidence>
<dbReference type="RefSeq" id="WP_197645063.1">
    <property type="nucleotide sequence ID" value="NZ_JAEACP010000013.1"/>
</dbReference>
<name>A0ABV7DTV7_9RHOB</name>
<sequence length="195" mass="22526">MNDDLDEIDEEWANWERGERVFLEKLLDLLAWLIAVTYGRIAPDDRLRWPLVDLWRHEETQQLALSGPIFYELTRNQLAIDFSDDPGSFAQYDHHSDFVVKFLLINCPPKRQGQGKGRAEMCALTALMFQVHQPLNFWELPVRPADPDDCWSEHLHSEHAFSVALSARLNAHHRLADLPDAIPSPEALRRLLPKG</sequence>
<keyword evidence="2" id="KW-1185">Reference proteome</keyword>
<dbReference type="Proteomes" id="UP001595445">
    <property type="component" value="Unassembled WGS sequence"/>
</dbReference>
<comment type="caution">
    <text evidence="1">The sequence shown here is derived from an EMBL/GenBank/DDBJ whole genome shotgun (WGS) entry which is preliminary data.</text>
</comment>
<protein>
    <recommendedName>
        <fullName evidence="3">GNAT family N-acetyltransferase</fullName>
    </recommendedName>
</protein>
<dbReference type="EMBL" id="JBHRSM010000018">
    <property type="protein sequence ID" value="MFC3086542.1"/>
    <property type="molecule type" value="Genomic_DNA"/>
</dbReference>
<reference evidence="2" key="1">
    <citation type="journal article" date="2019" name="Int. J. Syst. Evol. Microbiol.">
        <title>The Global Catalogue of Microorganisms (GCM) 10K type strain sequencing project: providing services to taxonomists for standard genome sequencing and annotation.</title>
        <authorList>
            <consortium name="The Broad Institute Genomics Platform"/>
            <consortium name="The Broad Institute Genome Sequencing Center for Infectious Disease"/>
            <person name="Wu L."/>
            <person name="Ma J."/>
        </authorList>
    </citation>
    <scope>NUCLEOTIDE SEQUENCE [LARGE SCALE GENOMIC DNA]</scope>
    <source>
        <strain evidence="2">KCTC 62102</strain>
    </source>
</reference>